<organism evidence="1 2">
    <name type="scientific">Roseibacillus persicicus</name>
    <dbReference type="NCBI Taxonomy" id="454148"/>
    <lineage>
        <taxon>Bacteria</taxon>
        <taxon>Pseudomonadati</taxon>
        <taxon>Verrucomicrobiota</taxon>
        <taxon>Verrucomicrobiia</taxon>
        <taxon>Verrucomicrobiales</taxon>
        <taxon>Verrucomicrobiaceae</taxon>
        <taxon>Roseibacillus</taxon>
    </lineage>
</organism>
<accession>A0A918TSJ8</accession>
<protein>
    <recommendedName>
        <fullName evidence="3">Methyltransferase domain-containing protein</fullName>
    </recommendedName>
</protein>
<evidence type="ECO:0008006" key="3">
    <source>
        <dbReference type="Google" id="ProtNLM"/>
    </source>
</evidence>
<dbReference type="EMBL" id="BMXI01000012">
    <property type="protein sequence ID" value="GHC59029.1"/>
    <property type="molecule type" value="Genomic_DNA"/>
</dbReference>
<comment type="caution">
    <text evidence="1">The sequence shown here is derived from an EMBL/GenBank/DDBJ whole genome shotgun (WGS) entry which is preliminary data.</text>
</comment>
<name>A0A918TSJ8_9BACT</name>
<dbReference type="InterPro" id="IPR029063">
    <property type="entry name" value="SAM-dependent_MTases_sf"/>
</dbReference>
<dbReference type="SUPFAM" id="SSF53335">
    <property type="entry name" value="S-adenosyl-L-methionine-dependent methyltransferases"/>
    <property type="match status" value="1"/>
</dbReference>
<dbReference type="RefSeq" id="WP_189570909.1">
    <property type="nucleotide sequence ID" value="NZ_BMXI01000012.1"/>
</dbReference>
<evidence type="ECO:0000313" key="1">
    <source>
        <dbReference type="EMBL" id="GHC59029.1"/>
    </source>
</evidence>
<gene>
    <name evidence="1" type="ORF">GCM10007100_27600</name>
</gene>
<dbReference type="Gene3D" id="3.40.50.150">
    <property type="entry name" value="Vaccinia Virus protein VP39"/>
    <property type="match status" value="1"/>
</dbReference>
<reference evidence="1" key="1">
    <citation type="journal article" date="2014" name="Int. J. Syst. Evol. Microbiol.">
        <title>Complete genome sequence of Corynebacterium casei LMG S-19264T (=DSM 44701T), isolated from a smear-ripened cheese.</title>
        <authorList>
            <consortium name="US DOE Joint Genome Institute (JGI-PGF)"/>
            <person name="Walter F."/>
            <person name="Albersmeier A."/>
            <person name="Kalinowski J."/>
            <person name="Ruckert C."/>
        </authorList>
    </citation>
    <scope>NUCLEOTIDE SEQUENCE</scope>
    <source>
        <strain evidence="1">KCTC 12988</strain>
    </source>
</reference>
<evidence type="ECO:0000313" key="2">
    <source>
        <dbReference type="Proteomes" id="UP000644507"/>
    </source>
</evidence>
<proteinExistence type="predicted"/>
<sequence>MHLPNRPFSYRETPEDLAALRSLLENHAIPFLGKNLPSQRHILNLACGRSDETGLLADLFADPFGETQFTGIDIRAAELDEASARWSAQNQSSSKLRANFLNLDASKLPLLKEIPSPTHLAFFRHQNFWNGPQLWTSLFDHALHQLDPEGLLIITSYFDKEHLLALSAMESLGAHLLTTVRNPQSRPVIQTEGKSVDRHLAVFALNPRPGTQRIIVPSR</sequence>
<reference evidence="1" key="2">
    <citation type="submission" date="2020-09" db="EMBL/GenBank/DDBJ databases">
        <authorList>
            <person name="Sun Q."/>
            <person name="Kim S."/>
        </authorList>
    </citation>
    <scope>NUCLEOTIDE SEQUENCE</scope>
    <source>
        <strain evidence="1">KCTC 12988</strain>
    </source>
</reference>
<dbReference type="AlphaFoldDB" id="A0A918TSJ8"/>
<dbReference type="Proteomes" id="UP000644507">
    <property type="component" value="Unassembled WGS sequence"/>
</dbReference>
<keyword evidence="2" id="KW-1185">Reference proteome</keyword>